<name>A0A3A9VZD5_9ACTN</name>
<dbReference type="EMBL" id="RBDX01000021">
    <property type="protein sequence ID" value="RKN06291.1"/>
    <property type="molecule type" value="Genomic_DNA"/>
</dbReference>
<evidence type="ECO:0000313" key="3">
    <source>
        <dbReference type="Proteomes" id="UP000268652"/>
    </source>
</evidence>
<evidence type="ECO:0000313" key="1">
    <source>
        <dbReference type="EMBL" id="RKN06291.1"/>
    </source>
</evidence>
<dbReference type="RefSeq" id="WP_120698762.1">
    <property type="nucleotide sequence ID" value="NZ_RBDX01000021.1"/>
</dbReference>
<dbReference type="OrthoDB" id="8419617at2"/>
<organism evidence="1 4">
    <name type="scientific">Streptomyces radicis</name>
    <dbReference type="NCBI Taxonomy" id="1750517"/>
    <lineage>
        <taxon>Bacteria</taxon>
        <taxon>Bacillati</taxon>
        <taxon>Actinomycetota</taxon>
        <taxon>Actinomycetes</taxon>
        <taxon>Kitasatosporales</taxon>
        <taxon>Streptomycetaceae</taxon>
        <taxon>Streptomyces</taxon>
    </lineage>
</organism>
<evidence type="ECO:0000313" key="2">
    <source>
        <dbReference type="EMBL" id="RKN18621.1"/>
    </source>
</evidence>
<keyword evidence="3" id="KW-1185">Reference proteome</keyword>
<proteinExistence type="predicted"/>
<dbReference type="Proteomes" id="UP000275024">
    <property type="component" value="Unassembled WGS sequence"/>
</dbReference>
<comment type="caution">
    <text evidence="1">The sequence shown here is derived from an EMBL/GenBank/DDBJ whole genome shotgun (WGS) entry which is preliminary data.</text>
</comment>
<reference evidence="3 4" key="1">
    <citation type="submission" date="2018-09" db="EMBL/GenBank/DDBJ databases">
        <title>Streptomyces sp. nov. DS1-2, an endophytic actinomycete isolated from roots of Dendrobium scabrilingue.</title>
        <authorList>
            <person name="Kuncharoen N."/>
            <person name="Kudo T."/>
            <person name="Ohkuma M."/>
            <person name="Yuki M."/>
            <person name="Tanasupawat S."/>
        </authorList>
    </citation>
    <scope>NUCLEOTIDE SEQUENCE [LARGE SCALE GENOMIC DNA]</scope>
    <source>
        <strain evidence="1 4">AZ1-7</strain>
        <strain evidence="2 3">DS1-2</strain>
    </source>
</reference>
<accession>A0A3A9VZD5</accession>
<sequence>MPSVAWARLDCDDADRRARLAARGWGPDQVEDAIEDAHALRRLVDREFTTSGRGAADVAADLATWVATAEEPRSRHFGLARRWGAIEDAEALHEQEKRHR</sequence>
<dbReference type="EMBL" id="RBDY01000018">
    <property type="protein sequence ID" value="RKN18621.1"/>
    <property type="molecule type" value="Genomic_DNA"/>
</dbReference>
<dbReference type="Proteomes" id="UP000268652">
    <property type="component" value="Unassembled WGS sequence"/>
</dbReference>
<protein>
    <submittedName>
        <fullName evidence="1">Uncharacterized protein</fullName>
    </submittedName>
</protein>
<gene>
    <name evidence="2" type="ORF">D7318_21460</name>
    <name evidence="1" type="ORF">D7319_22600</name>
</gene>
<evidence type="ECO:0000313" key="4">
    <source>
        <dbReference type="Proteomes" id="UP000275024"/>
    </source>
</evidence>
<dbReference type="AlphaFoldDB" id="A0A3A9VZD5"/>